<feature type="transmembrane region" description="Helical" evidence="2">
    <location>
        <begin position="1044"/>
        <end position="1065"/>
    </location>
</feature>
<feature type="transmembrane region" description="Helical" evidence="2">
    <location>
        <begin position="1017"/>
        <end position="1038"/>
    </location>
</feature>
<protein>
    <recommendedName>
        <fullName evidence="3">CSC1/OSCA1-like 7TM region domain-containing protein</fullName>
    </recommendedName>
</protein>
<dbReference type="STRING" id="1314785.A0A165CBG1"/>
<sequence>MASSSLARNVNLNRSGDHIGGTRLNGSAAAPFPIRDTISGLADSSPLYASVSVAESPLFAHPFAVRSGPIHGPSYAKIARAIPDQPVCIGDGLDVPALGLLSTLVLPTIVGLCIWLLFAILRPRFRQVYGVREWFAPRGLRPAHLSHSFWAFLLPGVPIKPSLSIDRLGSGESAAKDAHTYPSDEELSQRTLWITILIVSGWTILGVGGLLPLYMAALPCLAHSTPPFEYHGQYSTLQDLSLLRLLQSLPTGTDFSDHFLTAPYVRVRLIILVIIAVLLALAPALWLILREYNKLVDYRERWVSVRCHGVEMGWLGAGQAPGVVGWGEKRLKEFIIKNGLSSSMEVDEGTNGHPRRQRKRRAADANGAEKATGEVDIQNLFSIGDTTEIALLIDERDEILENLEIAETKYVQSFRFTTPEPSLQFQLPTISEEPNSTMKLEISRPRPLASAANGRKRRRGRNPASGSSSLPPTSYVMPSQYYKLRGVRGVNGGHLTDVERDVLPSMRGPSLAESINSRVVGSRFQEVNASSPTIGLVPMGSQVTVNKDGQLEAVRAPDSPYMGAEPGTWAQDDVHSSWDTAAFHDTPYNPWINHSSQDHILNGSEEDWHDVLNEDPEAFQNAEEYPEDTRRRPRPPRAKDGVNAHRESFPLRNRNTNKGEELPPPHLRLQPHQPFVKPVSGVDHRALGEIYENIGIWRSRLKAINAQISEAQRIAYNDIADGVRIKGWLMIGRGLRFIPGIQLIEGRAKEDIRWDELQNEGGFARTLGFWTAAVMISIILAVILMAVAALYLSTAPDFAHYFPFLMRLDEGNELGAGVATCLAAALAAVLFIWVVLAILHYFGPLYRTASLSHLQLVMFKTTFWVLILVGGASFFTAGALLSAMHSFSTSIGVTASVADGIVYMSAFALILLLTVAVSFPGLLLLQPLRLWRVFWAEKAAITSRQRFRAVYPRTYNPSYTLSCAVLAFTYAMAFTLLFPPVAPAALLLLSLALIAHRFLVTYVYGRTTSSTGGLLQIWLLRRFSTLLAVQPLILGLVFLSRELWVEGGILCGFALFVVIFTEGYCNRRTIQPGKQLLNPITLDRLQSFIRMSQPGENGLVEEERLSVVGSGRHGRSRGSFASILEMLSLTLAVVPTSSETRGPIPLGKWKNDSTLDDLTATERAARTNPEAPPHLPPLPFADHAEEMASILYAPELLAPPPVIWLPNDTGGIGRSEAYDLQRYHELRVTQDVRAKEDATSRRSWT</sequence>
<dbReference type="EMBL" id="KV427652">
    <property type="protein sequence ID" value="KZT02505.1"/>
    <property type="molecule type" value="Genomic_DNA"/>
</dbReference>
<evidence type="ECO:0000259" key="3">
    <source>
        <dbReference type="Pfam" id="PF02714"/>
    </source>
</evidence>
<evidence type="ECO:0000313" key="4">
    <source>
        <dbReference type="EMBL" id="KZT02505.1"/>
    </source>
</evidence>
<feature type="region of interest" description="Disordered" evidence="1">
    <location>
        <begin position="344"/>
        <end position="370"/>
    </location>
</feature>
<dbReference type="InParanoid" id="A0A165CBG1"/>
<evidence type="ECO:0000313" key="5">
    <source>
        <dbReference type="Proteomes" id="UP000076871"/>
    </source>
</evidence>
<proteinExistence type="predicted"/>
<feature type="region of interest" description="Disordered" evidence="1">
    <location>
        <begin position="620"/>
        <end position="672"/>
    </location>
</feature>
<dbReference type="PANTHER" id="PTHR13018:SF5">
    <property type="entry name" value="RE44586P"/>
    <property type="match status" value="1"/>
</dbReference>
<dbReference type="RefSeq" id="XP_040760245.1">
    <property type="nucleotide sequence ID" value="XM_040904964.1"/>
</dbReference>
<feature type="transmembrane region" description="Helical" evidence="2">
    <location>
        <begin position="863"/>
        <end position="881"/>
    </location>
</feature>
<keyword evidence="2" id="KW-0812">Transmembrane</keyword>
<keyword evidence="5" id="KW-1185">Reference proteome</keyword>
<feature type="transmembrane region" description="Helical" evidence="2">
    <location>
        <begin position="984"/>
        <end position="1005"/>
    </location>
</feature>
<evidence type="ECO:0000256" key="2">
    <source>
        <dbReference type="SAM" id="Phobius"/>
    </source>
</evidence>
<feature type="transmembrane region" description="Helical" evidence="2">
    <location>
        <begin position="901"/>
        <end position="925"/>
    </location>
</feature>
<dbReference type="InterPro" id="IPR003864">
    <property type="entry name" value="CSC1/OSCA1-like_7TM"/>
</dbReference>
<dbReference type="GO" id="GO:0005886">
    <property type="term" value="C:plasma membrane"/>
    <property type="evidence" value="ECO:0007669"/>
    <property type="project" value="TreeGrafter"/>
</dbReference>
<name>A0A165CBG1_9APHY</name>
<accession>A0A165CBG1</accession>
<dbReference type="GO" id="GO:0005227">
    <property type="term" value="F:calcium-activated cation channel activity"/>
    <property type="evidence" value="ECO:0007669"/>
    <property type="project" value="InterPro"/>
</dbReference>
<feature type="transmembrane region" description="Helical" evidence="2">
    <location>
        <begin position="192"/>
        <end position="217"/>
    </location>
</feature>
<gene>
    <name evidence="4" type="ORF">LAESUDRAFT_661940</name>
</gene>
<dbReference type="InterPro" id="IPR045122">
    <property type="entry name" value="Csc1-like"/>
</dbReference>
<dbReference type="AlphaFoldDB" id="A0A165CBG1"/>
<feature type="transmembrane region" description="Helical" evidence="2">
    <location>
        <begin position="767"/>
        <end position="794"/>
    </location>
</feature>
<feature type="transmembrane region" description="Helical" evidence="2">
    <location>
        <begin position="100"/>
        <end position="121"/>
    </location>
</feature>
<keyword evidence="2" id="KW-1133">Transmembrane helix</keyword>
<dbReference type="OrthoDB" id="2591106at2759"/>
<feature type="transmembrane region" description="Helical" evidence="2">
    <location>
        <begin position="269"/>
        <end position="289"/>
    </location>
</feature>
<evidence type="ECO:0000256" key="1">
    <source>
        <dbReference type="SAM" id="MobiDB-lite"/>
    </source>
</evidence>
<feature type="transmembrane region" description="Helical" evidence="2">
    <location>
        <begin position="958"/>
        <end position="978"/>
    </location>
</feature>
<feature type="transmembrane region" description="Helical" evidence="2">
    <location>
        <begin position="814"/>
        <end position="842"/>
    </location>
</feature>
<feature type="compositionally biased region" description="Basic and acidic residues" evidence="1">
    <location>
        <begin position="637"/>
        <end position="649"/>
    </location>
</feature>
<dbReference type="PANTHER" id="PTHR13018">
    <property type="entry name" value="PROBABLE MEMBRANE PROTEIN DUF221-RELATED"/>
    <property type="match status" value="1"/>
</dbReference>
<dbReference type="Pfam" id="PF02714">
    <property type="entry name" value="RSN1_7TM"/>
    <property type="match status" value="1"/>
</dbReference>
<keyword evidence="2" id="KW-0472">Membrane</keyword>
<reference evidence="4 5" key="1">
    <citation type="journal article" date="2016" name="Mol. Biol. Evol.">
        <title>Comparative Genomics of Early-Diverging Mushroom-Forming Fungi Provides Insights into the Origins of Lignocellulose Decay Capabilities.</title>
        <authorList>
            <person name="Nagy L.G."/>
            <person name="Riley R."/>
            <person name="Tritt A."/>
            <person name="Adam C."/>
            <person name="Daum C."/>
            <person name="Floudas D."/>
            <person name="Sun H."/>
            <person name="Yadav J.S."/>
            <person name="Pangilinan J."/>
            <person name="Larsson K.H."/>
            <person name="Matsuura K."/>
            <person name="Barry K."/>
            <person name="Labutti K."/>
            <person name="Kuo R."/>
            <person name="Ohm R.A."/>
            <person name="Bhattacharya S.S."/>
            <person name="Shirouzu T."/>
            <person name="Yoshinaga Y."/>
            <person name="Martin F.M."/>
            <person name="Grigoriev I.V."/>
            <person name="Hibbett D.S."/>
        </authorList>
    </citation>
    <scope>NUCLEOTIDE SEQUENCE [LARGE SCALE GENOMIC DNA]</scope>
    <source>
        <strain evidence="4 5">93-53</strain>
    </source>
</reference>
<dbReference type="GeneID" id="63821994"/>
<feature type="region of interest" description="Disordered" evidence="1">
    <location>
        <begin position="441"/>
        <end position="474"/>
    </location>
</feature>
<dbReference type="Proteomes" id="UP000076871">
    <property type="component" value="Unassembled WGS sequence"/>
</dbReference>
<organism evidence="4 5">
    <name type="scientific">Laetiporus sulphureus 93-53</name>
    <dbReference type="NCBI Taxonomy" id="1314785"/>
    <lineage>
        <taxon>Eukaryota</taxon>
        <taxon>Fungi</taxon>
        <taxon>Dikarya</taxon>
        <taxon>Basidiomycota</taxon>
        <taxon>Agaricomycotina</taxon>
        <taxon>Agaricomycetes</taxon>
        <taxon>Polyporales</taxon>
        <taxon>Laetiporus</taxon>
    </lineage>
</organism>
<feature type="domain" description="CSC1/OSCA1-like 7TM region" evidence="3">
    <location>
        <begin position="770"/>
        <end position="1036"/>
    </location>
</feature>